<evidence type="ECO:0000313" key="4">
    <source>
        <dbReference type="Proteomes" id="UP000011115"/>
    </source>
</evidence>
<dbReference type="EnsemblPlants" id="PGSC0003DMT400094414">
    <property type="protein sequence ID" value="PGSC0003DMT400094414"/>
    <property type="gene ID" value="PGSC0003DMG400043985"/>
</dbReference>
<dbReference type="HOGENOM" id="CLU_1079302_0_0_1"/>
<name>M1DU36_SOLTU</name>
<dbReference type="InterPro" id="IPR012921">
    <property type="entry name" value="SPOC_C"/>
</dbReference>
<dbReference type="InParanoid" id="M1DU36"/>
<organism evidence="3 4">
    <name type="scientific">Solanum tuberosum</name>
    <name type="common">Potato</name>
    <dbReference type="NCBI Taxonomy" id="4113"/>
    <lineage>
        <taxon>Eukaryota</taxon>
        <taxon>Viridiplantae</taxon>
        <taxon>Streptophyta</taxon>
        <taxon>Embryophyta</taxon>
        <taxon>Tracheophyta</taxon>
        <taxon>Spermatophyta</taxon>
        <taxon>Magnoliopsida</taxon>
        <taxon>eudicotyledons</taxon>
        <taxon>Gunneridae</taxon>
        <taxon>Pentapetalae</taxon>
        <taxon>asterids</taxon>
        <taxon>lamiids</taxon>
        <taxon>Solanales</taxon>
        <taxon>Solanaceae</taxon>
        <taxon>Solanoideae</taxon>
        <taxon>Solaneae</taxon>
        <taxon>Solanum</taxon>
    </lineage>
</organism>
<feature type="region of interest" description="Disordered" evidence="1">
    <location>
        <begin position="33"/>
        <end position="78"/>
    </location>
</feature>
<evidence type="ECO:0000259" key="2">
    <source>
        <dbReference type="Pfam" id="PF07744"/>
    </source>
</evidence>
<proteinExistence type="predicted"/>
<evidence type="ECO:0000256" key="1">
    <source>
        <dbReference type="SAM" id="MobiDB-lite"/>
    </source>
</evidence>
<reference evidence="4" key="1">
    <citation type="journal article" date="2011" name="Nature">
        <title>Genome sequence and analysis of the tuber crop potato.</title>
        <authorList>
            <consortium name="The Potato Genome Sequencing Consortium"/>
        </authorList>
    </citation>
    <scope>NUCLEOTIDE SEQUENCE [LARGE SCALE GENOMIC DNA]</scope>
    <source>
        <strain evidence="4">cv. DM1-3 516 R44</strain>
    </source>
</reference>
<protein>
    <submittedName>
        <fullName evidence="3">RNA recognition motif-containing protein</fullName>
    </submittedName>
</protein>
<dbReference type="Pfam" id="PF07744">
    <property type="entry name" value="SPOC"/>
    <property type="match status" value="1"/>
</dbReference>
<dbReference type="PaxDb" id="4113-PGSC0003DMT400094414"/>
<accession>M1DU36</accession>
<dbReference type="Gramene" id="PGSC0003DMT400094414">
    <property type="protein sequence ID" value="PGSC0003DMT400094414"/>
    <property type="gene ID" value="PGSC0003DMG400043985"/>
</dbReference>
<feature type="compositionally biased region" description="Low complexity" evidence="1">
    <location>
        <begin position="67"/>
        <end position="78"/>
    </location>
</feature>
<dbReference type="eggNOG" id="KOG0118">
    <property type="taxonomic scope" value="Eukaryota"/>
</dbReference>
<dbReference type="AlphaFoldDB" id="M1DU36"/>
<reference evidence="3" key="2">
    <citation type="submission" date="2015-06" db="UniProtKB">
        <authorList>
            <consortium name="EnsemblPlants"/>
        </authorList>
    </citation>
    <scope>IDENTIFICATION</scope>
    <source>
        <strain evidence="3">DM1-3 516 R44</strain>
    </source>
</reference>
<sequence length="258" mass="28788">MPLGLLKSKLGVRRHAHFSEALSGRALTMTPNDNWLKDFPSARQGKGGNNNRAHSTTPAPPRGRLTQQGSSSSTCGGQRQNRLYSLRAHQDQEDSLDVVTGFNILFFYPNIDKDFASYTKFLRYLSSRDRVGAAKLDGGTNMFLFPPSDFIRKVLKVDRPTCFYRVVLKSTPHTPSGISLPPESYQPQYVDAPEKTSSKVSQVRSFLTNDLITSLSKFQPSSSVEGTRGMPQSDVTIAIACWRYVNRLFCLEDIKMLG</sequence>
<evidence type="ECO:0000313" key="3">
    <source>
        <dbReference type="EnsemblPlants" id="PGSC0003DMT400094414"/>
    </source>
</evidence>
<dbReference type="Proteomes" id="UP000011115">
    <property type="component" value="Unassembled WGS sequence"/>
</dbReference>
<dbReference type="STRING" id="4113.M1DU36"/>
<feature type="domain" description="Spen paralogue and orthologue SPOC C-terminal" evidence="2">
    <location>
        <begin position="105"/>
        <end position="167"/>
    </location>
</feature>
<keyword evidence="4" id="KW-1185">Reference proteome</keyword>